<dbReference type="InterPro" id="IPR055411">
    <property type="entry name" value="LRR_FXL15/At3g58940/PEG3-like"/>
</dbReference>
<dbReference type="PANTHER" id="PTHR31900">
    <property type="entry name" value="F-BOX/RNI SUPERFAMILY PROTEIN-RELATED"/>
    <property type="match status" value="1"/>
</dbReference>
<dbReference type="AlphaFoldDB" id="A0A2S3HSD1"/>
<reference evidence="3" key="1">
    <citation type="submission" date="2018-04" db="EMBL/GenBank/DDBJ databases">
        <title>WGS assembly of Panicum hallii.</title>
        <authorList>
            <person name="Lovell J."/>
            <person name="Jenkins J."/>
            <person name="Lowry D."/>
            <person name="Mamidi S."/>
            <person name="Sreedasyam A."/>
            <person name="Weng X."/>
            <person name="Barry K."/>
            <person name="Bonette J."/>
            <person name="Campitelli B."/>
            <person name="Daum C."/>
            <person name="Gordon S."/>
            <person name="Gould B."/>
            <person name="Lipzen A."/>
            <person name="Macqueen A."/>
            <person name="Palacio-Mejia J."/>
            <person name="Plott C."/>
            <person name="Shakirov E."/>
            <person name="Shu S."/>
            <person name="Yoshinaga Y."/>
            <person name="Zane M."/>
            <person name="Rokhsar D."/>
            <person name="Grimwood J."/>
            <person name="Schmutz J."/>
            <person name="Juenger T."/>
        </authorList>
    </citation>
    <scope>NUCLEOTIDE SEQUENCE [LARGE SCALE GENOMIC DNA]</scope>
    <source>
        <strain evidence="3">FIL2</strain>
    </source>
</reference>
<proteinExistence type="predicted"/>
<dbReference type="InterPro" id="IPR036047">
    <property type="entry name" value="F-box-like_dom_sf"/>
</dbReference>
<feature type="region of interest" description="Disordered" evidence="1">
    <location>
        <begin position="1"/>
        <end position="28"/>
    </location>
</feature>
<dbReference type="Pfam" id="PF24758">
    <property type="entry name" value="LRR_At5g56370"/>
    <property type="match status" value="1"/>
</dbReference>
<dbReference type="Gene3D" id="3.80.10.10">
    <property type="entry name" value="Ribonuclease Inhibitor"/>
    <property type="match status" value="1"/>
</dbReference>
<protein>
    <recommendedName>
        <fullName evidence="2">F-box/LRR-repeat protein 15/At3g58940/PEG3-like LRR domain-containing protein</fullName>
    </recommendedName>
</protein>
<evidence type="ECO:0000259" key="2">
    <source>
        <dbReference type="Pfam" id="PF24758"/>
    </source>
</evidence>
<evidence type="ECO:0000313" key="3">
    <source>
        <dbReference type="EMBL" id="PAN28903.2"/>
    </source>
</evidence>
<dbReference type="InterPro" id="IPR050232">
    <property type="entry name" value="FBL13/AtMIF1-like"/>
</dbReference>
<dbReference type="SUPFAM" id="SSF52047">
    <property type="entry name" value="RNI-like"/>
    <property type="match status" value="1"/>
</dbReference>
<dbReference type="Proteomes" id="UP000243499">
    <property type="component" value="Chromosome 5"/>
</dbReference>
<dbReference type="SUPFAM" id="SSF81383">
    <property type="entry name" value="F-box domain"/>
    <property type="match status" value="1"/>
</dbReference>
<accession>A0A2S3HSD1</accession>
<name>A0A2S3HSD1_9POAL</name>
<dbReference type="Gramene" id="PAN28903">
    <property type="protein sequence ID" value="PAN28903"/>
    <property type="gene ID" value="PAHAL_5G182800"/>
</dbReference>
<dbReference type="EMBL" id="CM008050">
    <property type="protein sequence ID" value="PAN28903.2"/>
    <property type="molecule type" value="Genomic_DNA"/>
</dbReference>
<dbReference type="InterPro" id="IPR032675">
    <property type="entry name" value="LRR_dom_sf"/>
</dbReference>
<feature type="domain" description="F-box/LRR-repeat protein 15/At3g58940/PEG3-like LRR" evidence="2">
    <location>
        <begin position="138"/>
        <end position="230"/>
    </location>
</feature>
<organism evidence="3">
    <name type="scientific">Panicum hallii</name>
    <dbReference type="NCBI Taxonomy" id="206008"/>
    <lineage>
        <taxon>Eukaryota</taxon>
        <taxon>Viridiplantae</taxon>
        <taxon>Streptophyta</taxon>
        <taxon>Embryophyta</taxon>
        <taxon>Tracheophyta</taxon>
        <taxon>Spermatophyta</taxon>
        <taxon>Magnoliopsida</taxon>
        <taxon>Liliopsida</taxon>
        <taxon>Poales</taxon>
        <taxon>Poaceae</taxon>
        <taxon>PACMAD clade</taxon>
        <taxon>Panicoideae</taxon>
        <taxon>Panicodae</taxon>
        <taxon>Paniceae</taxon>
        <taxon>Panicinae</taxon>
        <taxon>Panicum</taxon>
        <taxon>Panicum sect. Panicum</taxon>
    </lineage>
</organism>
<sequence>MEQTQSEAKRARPCPSSPPSQAAEAEEDRLSALDNATLHAILARLPLRDATATTVLSRRWPRVFATLPRLRVECGTFNRRGYLDDDHCEDSDRWLDALDCVLASCAAPVSAFDIRTKLLCEEARWFGDLFSEICGSGGLRELCIMNSSLIDCYKVPSPVYNCQTLTSLELYCCHLRVPGNLTGLRAVRSLHLGDVVATDADIRRMISRCQAMERLVLNDIRKAWNIVKLFRPQRISVKKAPRLESVKLGIFYGSAHDSEDTDGDDLMSETYEIFNFGEMEEREHQQMDEIGNLLTFLGGVGRSKSKMLSLKLKRGYCKVLGKTKNSVPMMLPKKDYLLGLQKLTLTMDHNHETVATLDPYDMKYCHPLAAKFWETQIDAECIQSHLSTVTFDILAQFLVMNARVLERMSLKYRRWVYVQRDESEHKAIHELHEAMVETVQSELHTWQRASPGERLELCPCDRIPIF</sequence>
<gene>
    <name evidence="3" type="ORF">PAHAL_5G182800</name>
</gene>
<evidence type="ECO:0000256" key="1">
    <source>
        <dbReference type="SAM" id="MobiDB-lite"/>
    </source>
</evidence>
<dbReference type="PANTHER" id="PTHR31900:SF30">
    <property type="entry name" value="SUPERFAMILY PROTEIN, PUTATIVE-RELATED"/>
    <property type="match status" value="1"/>
</dbReference>